<dbReference type="SUPFAM" id="SSF52172">
    <property type="entry name" value="CheY-like"/>
    <property type="match status" value="2"/>
</dbReference>
<dbReference type="CDD" id="cd17546">
    <property type="entry name" value="REC_hyHK_CKI1_RcsC-like"/>
    <property type="match status" value="1"/>
</dbReference>
<feature type="modified residue" description="4-aspartylphosphate" evidence="4">
    <location>
        <position position="618"/>
    </location>
</feature>
<dbReference type="InterPro" id="IPR003594">
    <property type="entry name" value="HATPase_dom"/>
</dbReference>
<feature type="domain" description="Response regulatory" evidence="6">
    <location>
        <begin position="430"/>
        <end position="545"/>
    </location>
</feature>
<dbReference type="InterPro" id="IPR004358">
    <property type="entry name" value="Sig_transdc_His_kin-like_C"/>
</dbReference>
<comment type="caution">
    <text evidence="7">The sequence shown here is derived from an EMBL/GenBank/DDBJ whole genome shotgun (WGS) entry which is preliminary data.</text>
</comment>
<sequence>MGLVLTSIAILEEQLKQERAARISAEGALTRFRDVVKTEAEQKKHLSERILAAMMSAPDAMALFDENDLLVAANKAYLSANGDGENRIEIGMSRLDILKKAALTGLIDFNGKTAQDWFDETAPNWRSEDFGESTLQTTDGKWFRITTRKTKFGDSVTYRVDITAEKMRALELEQARKRADIASSAKSAFLANMSHEIRTPMNGVIGMAELLAETDLDEEQSLFANTIRNSGEALLTIINDILDYSKIEAGQMELFPEPFNLEEMVLDCVRLLQSKANDKHLDLLLDYDMFLPTGFVGDVGRIRQVLLNLISNAIKFTQTGFVLIRVVGVTANDTDYKIHIAVEDTGIGIPSAKQAQVFSEFKQVDHSENRKLEGTGLGLAISKKLVEKMGGVMWLDSEQDKGSVFGFKIGLKSQTDEYYRQPTAPKEIYNIMIVDDLEQNRTILKKQLGALNLHAYEYSNVDDAVAAFKNGTPCDMVITDHQMPEQTGEQLAIQIRELGFKGPIFMLSSDLRNLKMSSANAGCFTAILQRPSLRDELYKSLNCVFDASELGGQPMLVESSALCNLENLPVLLAEDNKTNQLVFRQMTKGLNLNLTVCGDGPDTVAQYQKIMPKIVFMDISMPGFDGDEATRQIRDIEKMNNMPPTPIIALTAHAMAGDRDRFISAGMDDYLAKPLKKKLVYEMLERFSPTLAPEQQL</sequence>
<dbReference type="CDD" id="cd00082">
    <property type="entry name" value="HisKA"/>
    <property type="match status" value="1"/>
</dbReference>
<dbReference type="InterPro" id="IPR003661">
    <property type="entry name" value="HisK_dim/P_dom"/>
</dbReference>
<dbReference type="PROSITE" id="PS50110">
    <property type="entry name" value="RESPONSE_REGULATORY"/>
    <property type="match status" value="2"/>
</dbReference>
<dbReference type="CDD" id="cd00156">
    <property type="entry name" value="REC"/>
    <property type="match status" value="1"/>
</dbReference>
<dbReference type="InterPro" id="IPR036097">
    <property type="entry name" value="HisK_dim/P_sf"/>
</dbReference>
<dbReference type="InterPro" id="IPR001789">
    <property type="entry name" value="Sig_transdc_resp-reg_receiver"/>
</dbReference>
<gene>
    <name evidence="7" type="ORF">GCM10008927_26410</name>
</gene>
<keyword evidence="3 4" id="KW-0597">Phosphoprotein</keyword>
<feature type="modified residue" description="4-aspartylphosphate" evidence="4">
    <location>
        <position position="480"/>
    </location>
</feature>
<name>A0ABQ3D5B3_9RHOB</name>
<dbReference type="Gene3D" id="1.10.287.130">
    <property type="match status" value="1"/>
</dbReference>
<dbReference type="SMART" id="SM00387">
    <property type="entry name" value="HATPase_c"/>
    <property type="match status" value="1"/>
</dbReference>
<feature type="domain" description="Histidine kinase" evidence="5">
    <location>
        <begin position="192"/>
        <end position="413"/>
    </location>
</feature>
<accession>A0ABQ3D5B3</accession>
<evidence type="ECO:0000256" key="3">
    <source>
        <dbReference type="ARBA" id="ARBA00022553"/>
    </source>
</evidence>
<evidence type="ECO:0000259" key="5">
    <source>
        <dbReference type="PROSITE" id="PS50109"/>
    </source>
</evidence>
<dbReference type="Pfam" id="PF00512">
    <property type="entry name" value="HisKA"/>
    <property type="match status" value="1"/>
</dbReference>
<dbReference type="Proteomes" id="UP000634455">
    <property type="component" value="Unassembled WGS sequence"/>
</dbReference>
<dbReference type="SMART" id="SM00448">
    <property type="entry name" value="REC"/>
    <property type="match status" value="2"/>
</dbReference>
<dbReference type="CDD" id="cd16922">
    <property type="entry name" value="HATPase_EvgS-ArcB-TorS-like"/>
    <property type="match status" value="1"/>
</dbReference>
<dbReference type="EC" id="2.7.13.3" evidence="2"/>
<dbReference type="InterPro" id="IPR005467">
    <property type="entry name" value="His_kinase_dom"/>
</dbReference>
<dbReference type="Gene3D" id="3.30.565.10">
    <property type="entry name" value="Histidine kinase-like ATPase, C-terminal domain"/>
    <property type="match status" value="1"/>
</dbReference>
<dbReference type="SUPFAM" id="SSF47384">
    <property type="entry name" value="Homodimeric domain of signal transducing histidine kinase"/>
    <property type="match status" value="1"/>
</dbReference>
<dbReference type="InterPro" id="IPR011006">
    <property type="entry name" value="CheY-like_superfamily"/>
</dbReference>
<reference evidence="8" key="1">
    <citation type="journal article" date="2019" name="Int. J. Syst. Evol. Microbiol.">
        <title>The Global Catalogue of Microorganisms (GCM) 10K type strain sequencing project: providing services to taxonomists for standard genome sequencing and annotation.</title>
        <authorList>
            <consortium name="The Broad Institute Genomics Platform"/>
            <consortium name="The Broad Institute Genome Sequencing Center for Infectious Disease"/>
            <person name="Wu L."/>
            <person name="Ma J."/>
        </authorList>
    </citation>
    <scope>NUCLEOTIDE SEQUENCE [LARGE SCALE GENOMIC DNA]</scope>
    <source>
        <strain evidence="8">KCTC 32465</strain>
    </source>
</reference>
<evidence type="ECO:0000313" key="8">
    <source>
        <dbReference type="Proteomes" id="UP000634455"/>
    </source>
</evidence>
<dbReference type="PANTHER" id="PTHR45339">
    <property type="entry name" value="HYBRID SIGNAL TRANSDUCTION HISTIDINE KINASE J"/>
    <property type="match status" value="1"/>
</dbReference>
<dbReference type="InterPro" id="IPR036890">
    <property type="entry name" value="HATPase_C_sf"/>
</dbReference>
<dbReference type="SMART" id="SM00388">
    <property type="entry name" value="HisKA"/>
    <property type="match status" value="1"/>
</dbReference>
<evidence type="ECO:0000256" key="1">
    <source>
        <dbReference type="ARBA" id="ARBA00000085"/>
    </source>
</evidence>
<evidence type="ECO:0000259" key="6">
    <source>
        <dbReference type="PROSITE" id="PS50110"/>
    </source>
</evidence>
<proteinExistence type="predicted"/>
<evidence type="ECO:0000313" key="7">
    <source>
        <dbReference type="EMBL" id="GHA59574.1"/>
    </source>
</evidence>
<comment type="catalytic activity">
    <reaction evidence="1">
        <text>ATP + protein L-histidine = ADP + protein N-phospho-L-histidine.</text>
        <dbReference type="EC" id="2.7.13.3"/>
    </reaction>
</comment>
<dbReference type="SUPFAM" id="SSF55874">
    <property type="entry name" value="ATPase domain of HSP90 chaperone/DNA topoisomerase II/histidine kinase"/>
    <property type="match status" value="1"/>
</dbReference>
<dbReference type="PANTHER" id="PTHR45339:SF5">
    <property type="entry name" value="HISTIDINE KINASE"/>
    <property type="match status" value="1"/>
</dbReference>
<dbReference type="PROSITE" id="PS50109">
    <property type="entry name" value="HIS_KIN"/>
    <property type="match status" value="1"/>
</dbReference>
<evidence type="ECO:0000256" key="4">
    <source>
        <dbReference type="PROSITE-ProRule" id="PRU00169"/>
    </source>
</evidence>
<dbReference type="EMBL" id="BMZF01000009">
    <property type="protein sequence ID" value="GHA59574.1"/>
    <property type="molecule type" value="Genomic_DNA"/>
</dbReference>
<dbReference type="Pfam" id="PF02518">
    <property type="entry name" value="HATPase_c"/>
    <property type="match status" value="1"/>
</dbReference>
<organism evidence="7 8">
    <name type="scientific">Paramylibacter ulvae</name>
    <dbReference type="NCBI Taxonomy" id="1651968"/>
    <lineage>
        <taxon>Bacteria</taxon>
        <taxon>Pseudomonadati</taxon>
        <taxon>Pseudomonadota</taxon>
        <taxon>Alphaproteobacteria</taxon>
        <taxon>Rhodobacterales</taxon>
        <taxon>Paracoccaceae</taxon>
        <taxon>Paramylibacter</taxon>
    </lineage>
</organism>
<evidence type="ECO:0000256" key="2">
    <source>
        <dbReference type="ARBA" id="ARBA00012438"/>
    </source>
</evidence>
<feature type="domain" description="Response regulatory" evidence="6">
    <location>
        <begin position="569"/>
        <end position="688"/>
    </location>
</feature>
<dbReference type="Gene3D" id="3.40.50.2300">
    <property type="match status" value="2"/>
</dbReference>
<dbReference type="Pfam" id="PF00072">
    <property type="entry name" value="Response_reg"/>
    <property type="match status" value="2"/>
</dbReference>
<keyword evidence="8" id="KW-1185">Reference proteome</keyword>
<dbReference type="PRINTS" id="PR00344">
    <property type="entry name" value="BCTRLSENSOR"/>
</dbReference>
<protein>
    <recommendedName>
        <fullName evidence="2">histidine kinase</fullName>
        <ecNumber evidence="2">2.7.13.3</ecNumber>
    </recommendedName>
</protein>